<dbReference type="Proteomes" id="UP000007305">
    <property type="component" value="Chromosome 4"/>
</dbReference>
<reference evidence="1" key="2">
    <citation type="submission" date="2019-07" db="EMBL/GenBank/DDBJ databases">
        <authorList>
            <person name="Seetharam A."/>
            <person name="Woodhouse M."/>
            <person name="Cannon E."/>
        </authorList>
    </citation>
    <scope>NUCLEOTIDE SEQUENCE [LARGE SCALE GENOMIC DNA]</scope>
    <source>
        <strain evidence="1">cv. B73</strain>
    </source>
</reference>
<reference evidence="2" key="1">
    <citation type="journal article" date="2009" name="Science">
        <title>The B73 maize genome: complexity, diversity, and dynamics.</title>
        <authorList>
            <person name="Schnable P.S."/>
            <person name="Ware D."/>
            <person name="Fulton R.S."/>
            <person name="Stein J.C."/>
            <person name="Wei F."/>
            <person name="Pasternak S."/>
            <person name="Liang C."/>
            <person name="Zhang J."/>
            <person name="Fulton L."/>
            <person name="Graves T.A."/>
            <person name="Minx P."/>
            <person name="Reily A.D."/>
            <person name="Courtney L."/>
            <person name="Kruchowski S.S."/>
            <person name="Tomlinson C."/>
            <person name="Strong C."/>
            <person name="Delehaunty K."/>
            <person name="Fronick C."/>
            <person name="Courtney B."/>
            <person name="Rock S.M."/>
            <person name="Belter E."/>
            <person name="Du F."/>
            <person name="Kim K."/>
            <person name="Abbott R.M."/>
            <person name="Cotton M."/>
            <person name="Levy A."/>
            <person name="Marchetto P."/>
            <person name="Ochoa K."/>
            <person name="Jackson S.M."/>
            <person name="Gillam B."/>
            <person name="Chen W."/>
            <person name="Yan L."/>
            <person name="Higginbotham J."/>
            <person name="Cardenas M."/>
            <person name="Waligorski J."/>
            <person name="Applebaum E."/>
            <person name="Phelps L."/>
            <person name="Falcone J."/>
            <person name="Kanchi K."/>
            <person name="Thane T."/>
            <person name="Scimone A."/>
            <person name="Thane N."/>
            <person name="Henke J."/>
            <person name="Wang T."/>
            <person name="Ruppert J."/>
            <person name="Shah N."/>
            <person name="Rotter K."/>
            <person name="Hodges J."/>
            <person name="Ingenthron E."/>
            <person name="Cordes M."/>
            <person name="Kohlberg S."/>
            <person name="Sgro J."/>
            <person name="Delgado B."/>
            <person name="Mead K."/>
            <person name="Chinwalla A."/>
            <person name="Leonard S."/>
            <person name="Crouse K."/>
            <person name="Collura K."/>
            <person name="Kudrna D."/>
            <person name="Currie J."/>
            <person name="He R."/>
            <person name="Angelova A."/>
            <person name="Rajasekar S."/>
            <person name="Mueller T."/>
            <person name="Lomeli R."/>
            <person name="Scara G."/>
            <person name="Ko A."/>
            <person name="Delaney K."/>
            <person name="Wissotski M."/>
            <person name="Lopez G."/>
            <person name="Campos D."/>
            <person name="Braidotti M."/>
            <person name="Ashley E."/>
            <person name="Golser W."/>
            <person name="Kim H."/>
            <person name="Lee S."/>
            <person name="Lin J."/>
            <person name="Dujmic Z."/>
            <person name="Kim W."/>
            <person name="Talag J."/>
            <person name="Zuccolo A."/>
            <person name="Fan C."/>
            <person name="Sebastian A."/>
            <person name="Kramer M."/>
            <person name="Spiegel L."/>
            <person name="Nascimento L."/>
            <person name="Zutavern T."/>
            <person name="Miller B."/>
            <person name="Ambroise C."/>
            <person name="Muller S."/>
            <person name="Spooner W."/>
            <person name="Narechania A."/>
            <person name="Ren L."/>
            <person name="Wei S."/>
            <person name="Kumari S."/>
            <person name="Faga B."/>
            <person name="Levy M.J."/>
            <person name="McMahan L."/>
            <person name="Van Buren P."/>
            <person name="Vaughn M.W."/>
            <person name="Ying K."/>
            <person name="Yeh C.-T."/>
            <person name="Emrich S.J."/>
            <person name="Jia Y."/>
            <person name="Kalyanaraman A."/>
            <person name="Hsia A.-P."/>
            <person name="Barbazuk W.B."/>
            <person name="Baucom R.S."/>
            <person name="Brutnell T.P."/>
            <person name="Carpita N.C."/>
            <person name="Chaparro C."/>
            <person name="Chia J.-M."/>
            <person name="Deragon J.-M."/>
            <person name="Estill J.C."/>
            <person name="Fu Y."/>
            <person name="Jeddeloh J.A."/>
            <person name="Han Y."/>
            <person name="Lee H."/>
            <person name="Li P."/>
            <person name="Lisch D.R."/>
            <person name="Liu S."/>
            <person name="Liu Z."/>
            <person name="Nagel D.H."/>
            <person name="McCann M.C."/>
            <person name="SanMiguel P."/>
            <person name="Myers A.M."/>
            <person name="Nettleton D."/>
            <person name="Nguyen J."/>
            <person name="Penning B.W."/>
            <person name="Ponnala L."/>
            <person name="Schneider K.L."/>
            <person name="Schwartz D.C."/>
            <person name="Sharma A."/>
            <person name="Soderlund C."/>
            <person name="Springer N.M."/>
            <person name="Sun Q."/>
            <person name="Wang H."/>
            <person name="Waterman M."/>
            <person name="Westerman R."/>
            <person name="Wolfgruber T.K."/>
            <person name="Yang L."/>
            <person name="Yu Y."/>
            <person name="Zhang L."/>
            <person name="Zhou S."/>
            <person name="Zhu Q."/>
            <person name="Bennetzen J.L."/>
            <person name="Dawe R.K."/>
            <person name="Jiang J."/>
            <person name="Jiang N."/>
            <person name="Presting G.G."/>
            <person name="Wessler S.R."/>
            <person name="Aluru S."/>
            <person name="Martienssen R.A."/>
            <person name="Clifton S.W."/>
            <person name="McCombie W.R."/>
            <person name="Wing R.A."/>
            <person name="Wilson R.K."/>
        </authorList>
    </citation>
    <scope>NUCLEOTIDE SEQUENCE [LARGE SCALE GENOMIC DNA]</scope>
    <source>
        <strain evidence="2">cv. B73</strain>
    </source>
</reference>
<evidence type="ECO:0000313" key="1">
    <source>
        <dbReference type="EnsemblPlants" id="Zm00001eb187920_P001"/>
    </source>
</evidence>
<proteinExistence type="predicted"/>
<dbReference type="Gramene" id="Zm00001eb187920_T001">
    <property type="protein sequence ID" value="Zm00001eb187920_P001"/>
    <property type="gene ID" value="Zm00001eb187920"/>
</dbReference>
<dbReference type="FunCoup" id="A0A804NUU1">
    <property type="interactions" value="11"/>
</dbReference>
<evidence type="ECO:0000313" key="2">
    <source>
        <dbReference type="Proteomes" id="UP000007305"/>
    </source>
</evidence>
<protein>
    <submittedName>
        <fullName evidence="1">Uncharacterized protein</fullName>
    </submittedName>
</protein>
<dbReference type="InParanoid" id="A0A804NUU1"/>
<dbReference type="AlphaFoldDB" id="A0A804NUU1"/>
<keyword evidence="2" id="KW-1185">Reference proteome</keyword>
<dbReference type="EnsemblPlants" id="Zm00001eb187920_T001">
    <property type="protein sequence ID" value="Zm00001eb187920_P001"/>
    <property type="gene ID" value="Zm00001eb187920"/>
</dbReference>
<organism evidence="1 2">
    <name type="scientific">Zea mays</name>
    <name type="common">Maize</name>
    <dbReference type="NCBI Taxonomy" id="4577"/>
    <lineage>
        <taxon>Eukaryota</taxon>
        <taxon>Viridiplantae</taxon>
        <taxon>Streptophyta</taxon>
        <taxon>Embryophyta</taxon>
        <taxon>Tracheophyta</taxon>
        <taxon>Spermatophyta</taxon>
        <taxon>Magnoliopsida</taxon>
        <taxon>Liliopsida</taxon>
        <taxon>Poales</taxon>
        <taxon>Poaceae</taxon>
        <taxon>PACMAD clade</taxon>
        <taxon>Panicoideae</taxon>
        <taxon>Andropogonodae</taxon>
        <taxon>Andropogoneae</taxon>
        <taxon>Tripsacinae</taxon>
        <taxon>Zea</taxon>
    </lineage>
</organism>
<sequence length="305" mass="33676">EGEDVEQRQHAERDVALPHVQVGVRAVHLLRHVRDLAAVGQHDALGQPRGARRERQRHGVVRGDGHLREGVAVAGREQLPERQAAFRGVGRVAVDGEDGEEGIAVHAAAAHRADPREGAVPELGDVGGVGDDDLRAGGAELLVDLLRRAEWVGGRGDGAEEGRAEEGEHELDGVLEQEHDAVALGDAEPVEARRGLAAQEARLGVRVGPPRGRRDEARRARRLRRPREAVVVERQVGGDVDVRQLRPEHGLLRRRNRRRRRHLRLRLRCCHRDHFRFALRIRTSARALATLHGSDAVEMGKRRGG</sequence>
<reference evidence="1" key="3">
    <citation type="submission" date="2021-05" db="UniProtKB">
        <authorList>
            <consortium name="EnsemblPlants"/>
        </authorList>
    </citation>
    <scope>IDENTIFICATION</scope>
    <source>
        <strain evidence="1">cv. B73</strain>
    </source>
</reference>
<accession>A0A804NUU1</accession>
<name>A0A804NUU1_MAIZE</name>